<organism evidence="2 3">
    <name type="scientific">Tetraparma gracilis</name>
    <dbReference type="NCBI Taxonomy" id="2962635"/>
    <lineage>
        <taxon>Eukaryota</taxon>
        <taxon>Sar</taxon>
        <taxon>Stramenopiles</taxon>
        <taxon>Ochrophyta</taxon>
        <taxon>Bolidophyceae</taxon>
        <taxon>Parmales</taxon>
        <taxon>Triparmaceae</taxon>
        <taxon>Tetraparma</taxon>
    </lineage>
</organism>
<feature type="compositionally biased region" description="Basic residues" evidence="1">
    <location>
        <begin position="296"/>
        <end position="306"/>
    </location>
</feature>
<protein>
    <recommendedName>
        <fullName evidence="4">Ribosomal protein L1p/L10e family-domain-containing protein</fullName>
    </recommendedName>
</protein>
<evidence type="ECO:0000313" key="3">
    <source>
        <dbReference type="Proteomes" id="UP001165060"/>
    </source>
</evidence>
<dbReference type="InterPro" id="IPR023674">
    <property type="entry name" value="Ribosomal_uL1-like"/>
</dbReference>
<dbReference type="EMBL" id="BRYB01001261">
    <property type="protein sequence ID" value="GMI21765.1"/>
    <property type="molecule type" value="Genomic_DNA"/>
</dbReference>
<sequence>MTAAPATPHSLSTPLVSKALASLVASLSASEDSSDLLASSGRPSSHVCLTLSLSKVPSGSPKPSRVEVPNPVLSEEGDTPDSEVCLIVKDESKPWVSEYVDDAHAAGKLPFIRRVLSLSKLRKDFSTFAQRRELLAGYTHFLADDRILPMLSKALGKSFYAAKKLPVPVKLTRTEKLRDTLERAVERSTYLYLSSGTSVSIKVGRPSALSDAQLLANVLAVAPQVVAKVGGWAKVSQVGIMCGQSVNVPVYARTTKELREMEGLMGVGGKEAAAAAKGEEEEVGGKRKGEESAVKKAMKKAKSAKAKAKEEKEEAEAEREKDEAMKKAAREIAEEMVAKEDEIAEEIKKEKKSRKELRKEKQPSERPAAKKKKREEQEEVAEEVAEEEEEEAPKKKKKQVAGKPEKSPKAKTPKAAEKKEKKVEAGVPKALTAPFTAAKKFSGARKGYKFCTGPSGVGYYKDTPFKFDPAFAQMLKATGGSGR</sequence>
<dbReference type="InterPro" id="IPR028364">
    <property type="entry name" value="Ribosomal_uL1/biogenesis"/>
</dbReference>
<dbReference type="CDD" id="cd00403">
    <property type="entry name" value="Ribosomal_L1"/>
    <property type="match status" value="1"/>
</dbReference>
<dbReference type="Gene3D" id="3.40.50.790">
    <property type="match status" value="1"/>
</dbReference>
<feature type="compositionally biased region" description="Acidic residues" evidence="1">
    <location>
        <begin position="377"/>
        <end position="391"/>
    </location>
</feature>
<proteinExistence type="predicted"/>
<feature type="non-terminal residue" evidence="2">
    <location>
        <position position="483"/>
    </location>
</feature>
<evidence type="ECO:0000313" key="2">
    <source>
        <dbReference type="EMBL" id="GMI21765.1"/>
    </source>
</evidence>
<feature type="compositionally biased region" description="Basic and acidic residues" evidence="1">
    <location>
        <begin position="403"/>
        <end position="424"/>
    </location>
</feature>
<dbReference type="SUPFAM" id="SSF56808">
    <property type="entry name" value="Ribosomal protein L1"/>
    <property type="match status" value="1"/>
</dbReference>
<feature type="region of interest" description="Disordered" evidence="1">
    <location>
        <begin position="55"/>
        <end position="79"/>
    </location>
</feature>
<evidence type="ECO:0008006" key="4">
    <source>
        <dbReference type="Google" id="ProtNLM"/>
    </source>
</evidence>
<feature type="compositionally biased region" description="Basic and acidic residues" evidence="1">
    <location>
        <begin position="307"/>
        <end position="349"/>
    </location>
</feature>
<accession>A0ABQ6M8P1</accession>
<feature type="region of interest" description="Disordered" evidence="1">
    <location>
        <begin position="273"/>
        <end position="424"/>
    </location>
</feature>
<keyword evidence="3" id="KW-1185">Reference proteome</keyword>
<comment type="caution">
    <text evidence="2">The sequence shown here is derived from an EMBL/GenBank/DDBJ whole genome shotgun (WGS) entry which is preliminary data.</text>
</comment>
<dbReference type="Proteomes" id="UP001165060">
    <property type="component" value="Unassembled WGS sequence"/>
</dbReference>
<feature type="compositionally biased region" description="Basic and acidic residues" evidence="1">
    <location>
        <begin position="357"/>
        <end position="368"/>
    </location>
</feature>
<evidence type="ECO:0000256" key="1">
    <source>
        <dbReference type="SAM" id="MobiDB-lite"/>
    </source>
</evidence>
<dbReference type="InterPro" id="IPR016095">
    <property type="entry name" value="Ribosomal_uL1_3-a/b-sand"/>
</dbReference>
<feature type="compositionally biased region" description="Basic and acidic residues" evidence="1">
    <location>
        <begin position="283"/>
        <end position="294"/>
    </location>
</feature>
<reference evidence="2 3" key="1">
    <citation type="journal article" date="2023" name="Commun. Biol.">
        <title>Genome analysis of Parmales, the sister group of diatoms, reveals the evolutionary specialization of diatoms from phago-mixotrophs to photoautotrophs.</title>
        <authorList>
            <person name="Ban H."/>
            <person name="Sato S."/>
            <person name="Yoshikawa S."/>
            <person name="Yamada K."/>
            <person name="Nakamura Y."/>
            <person name="Ichinomiya M."/>
            <person name="Sato N."/>
            <person name="Blanc-Mathieu R."/>
            <person name="Endo H."/>
            <person name="Kuwata A."/>
            <person name="Ogata H."/>
        </authorList>
    </citation>
    <scope>NUCLEOTIDE SEQUENCE [LARGE SCALE GENOMIC DNA]</scope>
</reference>
<gene>
    <name evidence="2" type="ORF">TeGR_g13314</name>
</gene>
<dbReference type="Pfam" id="PF00687">
    <property type="entry name" value="Ribosomal_L1"/>
    <property type="match status" value="1"/>
</dbReference>
<name>A0ABQ6M8P1_9STRA</name>